<feature type="compositionally biased region" description="Pro residues" evidence="7">
    <location>
        <begin position="38"/>
        <end position="47"/>
    </location>
</feature>
<feature type="domain" description="Membrane insertase YidC/Oxa/ALB C-terminal" evidence="8">
    <location>
        <begin position="150"/>
        <end position="329"/>
    </location>
</feature>
<dbReference type="InterPro" id="IPR028055">
    <property type="entry name" value="YidC/Oxa/ALB_C"/>
</dbReference>
<protein>
    <submittedName>
        <fullName evidence="9">Mitochondrial inner membrane protein OXA1</fullName>
    </submittedName>
</protein>
<proteinExistence type="inferred from homology"/>
<accession>M8B4C8</accession>
<keyword evidence="3 6" id="KW-0812">Transmembrane</keyword>
<dbReference type="GO" id="GO:0032979">
    <property type="term" value="P:protein insertion into mitochondrial inner membrane from matrix"/>
    <property type="evidence" value="ECO:0007669"/>
    <property type="project" value="TreeGrafter"/>
</dbReference>
<evidence type="ECO:0000256" key="5">
    <source>
        <dbReference type="ARBA" id="ARBA00023136"/>
    </source>
</evidence>
<dbReference type="GO" id="GO:0005743">
    <property type="term" value="C:mitochondrial inner membrane"/>
    <property type="evidence" value="ECO:0007669"/>
    <property type="project" value="TreeGrafter"/>
</dbReference>
<evidence type="ECO:0000256" key="7">
    <source>
        <dbReference type="SAM" id="MobiDB-lite"/>
    </source>
</evidence>
<keyword evidence="5" id="KW-0472">Membrane</keyword>
<evidence type="ECO:0000256" key="2">
    <source>
        <dbReference type="ARBA" id="ARBA00010583"/>
    </source>
</evidence>
<reference evidence="9" key="1">
    <citation type="submission" date="2015-06" db="UniProtKB">
        <authorList>
            <consortium name="EnsemblPlants"/>
        </authorList>
    </citation>
    <scope>IDENTIFICATION</scope>
</reference>
<dbReference type="InterPro" id="IPR001708">
    <property type="entry name" value="YidC/ALB3/OXA1/COX18"/>
</dbReference>
<dbReference type="PANTHER" id="PTHR12428">
    <property type="entry name" value="OXA1"/>
    <property type="match status" value="1"/>
</dbReference>
<evidence type="ECO:0000256" key="3">
    <source>
        <dbReference type="ARBA" id="ARBA00022692"/>
    </source>
</evidence>
<comment type="similarity">
    <text evidence="2">Belongs to the OXA1/ALB3/YidC (TC 2.A.9.2) family.</text>
</comment>
<evidence type="ECO:0000313" key="9">
    <source>
        <dbReference type="EnsemblPlants" id="EMT11597"/>
    </source>
</evidence>
<sequence length="637" mass="69973">MAFAARRSLASRFSHHLTRRFHPSVPHLLTRSNDDEPPSPSSQPQPLPSFRSPLPPASRAAQTLHHFLPFSLHHSGLPRRGFSSSAPAPDPPGEVDAAASVLVDAAEAVASSVPAPFPGEVAAAAADSFFPVAALQYLIDYVHTFTGLNWWACIALTTVLIRTATIPVLAIKPEMEAVKDAMDSTDPKTALEGKYKMTALFQKHGVSPFSPLKGMLIQGPMFMSFFFAINNMVEKVPSMKGGGVFWFTDLTTPDPLYICPVLAALTFLATVELNLQEGMEGNSMADKMKTFSRGMALMTVPFTMNFAKGIFCYWVTSNLFSLVYGIVMRRPAVRKLFNLPAWEAPSAPALNSALNMFGGSKAVPSARSPLALTAAQQSSLEKPDAAALGYRVKNIEKKGKSRGKSRKRSVSLEFTEYFRRRWHKFVHNVFHGNITVKKPLQQAEHWQHGQFWAWCIVALKMVINHHGPSIMGERTIAIVDTSVMANDSESRVTNEQRVVVDGRGEVACMSKEDQSRPHGTRRRLDNAPSTLMVDEVADDLDVRSIMSRVRWRRKGDDSPLVRFDERLAIEKVVGATATVAIELKNSSAQRGVGDGVVGVVVLSENRGDEVEEEAERGDESSTYGVVWILVETTGLGR</sequence>
<dbReference type="ExpressionAtlas" id="M8B4C8">
    <property type="expression patterns" value="baseline"/>
</dbReference>
<evidence type="ECO:0000256" key="1">
    <source>
        <dbReference type="ARBA" id="ARBA00004141"/>
    </source>
</evidence>
<organism evidence="9">
    <name type="scientific">Aegilops tauschii</name>
    <name type="common">Tausch's goatgrass</name>
    <name type="synonym">Aegilops squarrosa</name>
    <dbReference type="NCBI Taxonomy" id="37682"/>
    <lineage>
        <taxon>Eukaryota</taxon>
        <taxon>Viridiplantae</taxon>
        <taxon>Streptophyta</taxon>
        <taxon>Embryophyta</taxon>
        <taxon>Tracheophyta</taxon>
        <taxon>Spermatophyta</taxon>
        <taxon>Magnoliopsida</taxon>
        <taxon>Liliopsida</taxon>
        <taxon>Poales</taxon>
        <taxon>Poaceae</taxon>
        <taxon>BOP clade</taxon>
        <taxon>Pooideae</taxon>
        <taxon>Triticodae</taxon>
        <taxon>Triticeae</taxon>
        <taxon>Triticinae</taxon>
        <taxon>Aegilops</taxon>
    </lineage>
</organism>
<name>M8B4C8_AEGTA</name>
<comment type="similarity">
    <text evidence="6">Belongs to the OXA1/ALB3/YidC family.</text>
</comment>
<feature type="region of interest" description="Disordered" evidence="7">
    <location>
        <begin position="24"/>
        <end position="55"/>
    </location>
</feature>
<evidence type="ECO:0000256" key="6">
    <source>
        <dbReference type="RuleBase" id="RU003945"/>
    </source>
</evidence>
<dbReference type="EnsemblPlants" id="EMT11597">
    <property type="protein sequence ID" value="EMT11597"/>
    <property type="gene ID" value="F775_18751"/>
</dbReference>
<dbReference type="GO" id="GO:0032977">
    <property type="term" value="F:membrane insertase activity"/>
    <property type="evidence" value="ECO:0007669"/>
    <property type="project" value="InterPro"/>
</dbReference>
<dbReference type="PANTHER" id="PTHR12428:SF69">
    <property type="entry name" value="MEMBRANE PROTEIN OXA1-LIKE, MITOCHONDRIAL, PUTATIVE, EXPRESSED-RELATED"/>
    <property type="match status" value="1"/>
</dbReference>
<dbReference type="AlphaFoldDB" id="M8B4C8"/>
<comment type="subcellular location">
    <subcellularLocation>
        <location evidence="1 6">Membrane</location>
        <topology evidence="1 6">Multi-pass membrane protein</topology>
    </subcellularLocation>
</comment>
<keyword evidence="4" id="KW-1133">Transmembrane helix</keyword>
<evidence type="ECO:0000256" key="4">
    <source>
        <dbReference type="ARBA" id="ARBA00022989"/>
    </source>
</evidence>
<dbReference type="Pfam" id="PF02096">
    <property type="entry name" value="60KD_IMP"/>
    <property type="match status" value="1"/>
</dbReference>
<evidence type="ECO:0000259" key="8">
    <source>
        <dbReference type="Pfam" id="PF02096"/>
    </source>
</evidence>
<dbReference type="CDD" id="cd20069">
    <property type="entry name" value="5TM_Oxa1-like"/>
    <property type="match status" value="1"/>
</dbReference>